<evidence type="ECO:0000313" key="2">
    <source>
        <dbReference type="EMBL" id="KAF2091499.1"/>
    </source>
</evidence>
<keyword evidence="3" id="KW-1185">Reference proteome</keyword>
<accession>A0A9P4I121</accession>
<sequence>WRFDPDRDALNYGLSDDQCTAAFPDLYHELDRAREFYKLEKPIREQDVKIWREENKVSHGQVHALIHNGQLIIVDEEKGQADRSRAMAALASIYRSLSAMPDPRLIPNIEFVIDIADVSEGGPKDRVRWSWCRRNSDQYPWVMPDFDGWSYPDNAVGSYTAFRENVHDIEIPWEHKYPQLVWRGSTGVAHELRMSLLNASADMQWSDVKSINWMTRESVMPMHDFCKYQYVAHTEGESHAFPGRLRYLQNCDSVAVIHDLEYVAHYYPLLNPSGPHQNYVHVSRDFSDLSQQMQHYTTHPEEAQSIAAESVRTFRDRYLTPAAEACYWRRMFKTYAEV</sequence>
<gene>
    <name evidence="2" type="ORF">K490DRAFT_6753</name>
</gene>
<dbReference type="Pfam" id="PF05686">
    <property type="entry name" value="Glyco_transf_90"/>
    <property type="match status" value="1"/>
</dbReference>
<dbReference type="OrthoDB" id="202415at2759"/>
<comment type="caution">
    <text evidence="2">The sequence shown here is derived from an EMBL/GenBank/DDBJ whole genome shotgun (WGS) entry which is preliminary data.</text>
</comment>
<dbReference type="PANTHER" id="PTHR12203:SF107">
    <property type="entry name" value="GLYCOSYL TRANSFERASE CAP10 DOMAIN-CONTAINING PROTEIN"/>
    <property type="match status" value="1"/>
</dbReference>
<reference evidence="2" key="1">
    <citation type="journal article" date="2020" name="Stud. Mycol.">
        <title>101 Dothideomycetes genomes: a test case for predicting lifestyles and emergence of pathogens.</title>
        <authorList>
            <person name="Haridas S."/>
            <person name="Albert R."/>
            <person name="Binder M."/>
            <person name="Bloem J."/>
            <person name="Labutti K."/>
            <person name="Salamov A."/>
            <person name="Andreopoulos B."/>
            <person name="Baker S."/>
            <person name="Barry K."/>
            <person name="Bills G."/>
            <person name="Bluhm B."/>
            <person name="Cannon C."/>
            <person name="Castanera R."/>
            <person name="Culley D."/>
            <person name="Daum C."/>
            <person name="Ezra D."/>
            <person name="Gonzalez J."/>
            <person name="Henrissat B."/>
            <person name="Kuo A."/>
            <person name="Liang C."/>
            <person name="Lipzen A."/>
            <person name="Lutzoni F."/>
            <person name="Magnuson J."/>
            <person name="Mondo S."/>
            <person name="Nolan M."/>
            <person name="Ohm R."/>
            <person name="Pangilinan J."/>
            <person name="Park H.-J."/>
            <person name="Ramirez L."/>
            <person name="Alfaro M."/>
            <person name="Sun H."/>
            <person name="Tritt A."/>
            <person name="Yoshinaga Y."/>
            <person name="Zwiers L.-H."/>
            <person name="Turgeon B."/>
            <person name="Goodwin S."/>
            <person name="Spatafora J."/>
            <person name="Crous P."/>
            <person name="Grigoriev I."/>
        </authorList>
    </citation>
    <scope>NUCLEOTIDE SEQUENCE</scope>
    <source>
        <strain evidence="2">CBS 121410</strain>
    </source>
</reference>
<evidence type="ECO:0000259" key="1">
    <source>
        <dbReference type="SMART" id="SM00672"/>
    </source>
</evidence>
<protein>
    <recommendedName>
        <fullName evidence="1">Glycosyl transferase CAP10 domain-containing protein</fullName>
    </recommendedName>
</protein>
<feature type="non-terminal residue" evidence="2">
    <location>
        <position position="1"/>
    </location>
</feature>
<dbReference type="InterPro" id="IPR006598">
    <property type="entry name" value="CAP10"/>
</dbReference>
<name>A0A9P4I121_9PEZI</name>
<dbReference type="SMART" id="SM00672">
    <property type="entry name" value="CAP10"/>
    <property type="match status" value="1"/>
</dbReference>
<evidence type="ECO:0000313" key="3">
    <source>
        <dbReference type="Proteomes" id="UP000799776"/>
    </source>
</evidence>
<dbReference type="PANTHER" id="PTHR12203">
    <property type="entry name" value="KDEL LYS-ASP-GLU-LEU CONTAINING - RELATED"/>
    <property type="match status" value="1"/>
</dbReference>
<feature type="domain" description="Glycosyl transferase CAP10" evidence="1">
    <location>
        <begin position="105"/>
        <end position="337"/>
    </location>
</feature>
<dbReference type="InterPro" id="IPR051091">
    <property type="entry name" value="O-Glucosyltr/Glycosyltrsf_90"/>
</dbReference>
<feature type="non-terminal residue" evidence="2">
    <location>
        <position position="338"/>
    </location>
</feature>
<dbReference type="AlphaFoldDB" id="A0A9P4I121"/>
<dbReference type="EMBL" id="ML978711">
    <property type="protein sequence ID" value="KAF2091499.1"/>
    <property type="molecule type" value="Genomic_DNA"/>
</dbReference>
<proteinExistence type="predicted"/>
<dbReference type="Proteomes" id="UP000799776">
    <property type="component" value="Unassembled WGS sequence"/>
</dbReference>
<organism evidence="2 3">
    <name type="scientific">Saccharata proteae CBS 121410</name>
    <dbReference type="NCBI Taxonomy" id="1314787"/>
    <lineage>
        <taxon>Eukaryota</taxon>
        <taxon>Fungi</taxon>
        <taxon>Dikarya</taxon>
        <taxon>Ascomycota</taxon>
        <taxon>Pezizomycotina</taxon>
        <taxon>Dothideomycetes</taxon>
        <taxon>Dothideomycetes incertae sedis</taxon>
        <taxon>Botryosphaeriales</taxon>
        <taxon>Saccharataceae</taxon>
        <taxon>Saccharata</taxon>
    </lineage>
</organism>